<evidence type="ECO:0000256" key="3">
    <source>
        <dbReference type="ARBA" id="ARBA00023163"/>
    </source>
</evidence>
<dbReference type="PANTHER" id="PTHR42756">
    <property type="entry name" value="TRANSCRIPTIONAL REGULATOR, MARR"/>
    <property type="match status" value="1"/>
</dbReference>
<keyword evidence="3" id="KW-0804">Transcription</keyword>
<evidence type="ECO:0000313" key="6">
    <source>
        <dbReference type="Proteomes" id="UP000053797"/>
    </source>
</evidence>
<dbReference type="SMART" id="SM00347">
    <property type="entry name" value="HTH_MARR"/>
    <property type="match status" value="1"/>
</dbReference>
<dbReference type="GO" id="GO:0003677">
    <property type="term" value="F:DNA binding"/>
    <property type="evidence" value="ECO:0007669"/>
    <property type="project" value="UniProtKB-KW"/>
</dbReference>
<evidence type="ECO:0000256" key="2">
    <source>
        <dbReference type="ARBA" id="ARBA00023125"/>
    </source>
</evidence>
<sequence>MTFTFESSMQHWNAIQRIHSRYSKEVNDVLKPKGLSKSQFDLLMTLYHQESATQKSLERTLELSSGAISQTVKKLLAEHLVIRKRINREKRILLTEDGAALIQTSAPKIEEIDDRYFRAFTSKDHETFDQLLHKMQSDHF</sequence>
<keyword evidence="1" id="KW-0805">Transcription regulation</keyword>
<dbReference type="InterPro" id="IPR036390">
    <property type="entry name" value="WH_DNA-bd_sf"/>
</dbReference>
<dbReference type="PROSITE" id="PS50995">
    <property type="entry name" value="HTH_MARR_2"/>
    <property type="match status" value="1"/>
</dbReference>
<comment type="caution">
    <text evidence="5">The sequence shown here is derived from an EMBL/GenBank/DDBJ whole genome shotgun (WGS) entry which is preliminary data.</text>
</comment>
<organism evidence="5 6">
    <name type="scientific">Exiguobacterium indicum</name>
    <dbReference type="NCBI Taxonomy" id="296995"/>
    <lineage>
        <taxon>Bacteria</taxon>
        <taxon>Bacillati</taxon>
        <taxon>Bacillota</taxon>
        <taxon>Bacilli</taxon>
        <taxon>Bacillales</taxon>
        <taxon>Bacillales Family XII. Incertae Sedis</taxon>
        <taxon>Exiguobacterium</taxon>
    </lineage>
</organism>
<keyword evidence="2" id="KW-0238">DNA-binding</keyword>
<dbReference type="EMBL" id="LNQL01000006">
    <property type="protein sequence ID" value="KSU47825.1"/>
    <property type="molecule type" value="Genomic_DNA"/>
</dbReference>
<feature type="domain" description="HTH marR-type" evidence="4">
    <location>
        <begin position="8"/>
        <end position="137"/>
    </location>
</feature>
<dbReference type="SUPFAM" id="SSF46785">
    <property type="entry name" value="Winged helix' DNA-binding domain"/>
    <property type="match status" value="1"/>
</dbReference>
<accession>A0A0V8GCB1</accession>
<protein>
    <recommendedName>
        <fullName evidence="4">HTH marR-type domain-containing protein</fullName>
    </recommendedName>
</protein>
<dbReference type="InterPro" id="IPR036388">
    <property type="entry name" value="WH-like_DNA-bd_sf"/>
</dbReference>
<dbReference type="InterPro" id="IPR000835">
    <property type="entry name" value="HTH_MarR-typ"/>
</dbReference>
<dbReference type="AlphaFoldDB" id="A0A0V8GCB1"/>
<gene>
    <name evidence="5" type="ORF">AS033_14275</name>
</gene>
<reference evidence="5 6" key="1">
    <citation type="journal article" date="2015" name="Int. J. Syst. Evol. Microbiol.">
        <title>Exiguobacterium enclense sp. nov., isolated from sediment.</title>
        <authorList>
            <person name="Dastager S.G."/>
            <person name="Mawlankar R."/>
            <person name="Sonalkar V.V."/>
            <person name="Thorat M.N."/>
            <person name="Mual P."/>
            <person name="Verma A."/>
            <person name="Krishnamurthi S."/>
            <person name="Tang S.K."/>
            <person name="Li W.J."/>
        </authorList>
    </citation>
    <scope>NUCLEOTIDE SEQUENCE [LARGE SCALE GENOMIC DNA]</scope>
    <source>
        <strain evidence="5 6">NIO-1109</strain>
    </source>
</reference>
<proteinExistence type="predicted"/>
<dbReference type="Gene3D" id="1.10.10.10">
    <property type="entry name" value="Winged helix-like DNA-binding domain superfamily/Winged helix DNA-binding domain"/>
    <property type="match status" value="1"/>
</dbReference>
<dbReference type="RefSeq" id="WP_058265844.1">
    <property type="nucleotide sequence ID" value="NZ_FMYN01000006.1"/>
</dbReference>
<evidence type="ECO:0000256" key="1">
    <source>
        <dbReference type="ARBA" id="ARBA00023015"/>
    </source>
</evidence>
<evidence type="ECO:0000259" key="4">
    <source>
        <dbReference type="PROSITE" id="PS50995"/>
    </source>
</evidence>
<dbReference type="PANTHER" id="PTHR42756:SF1">
    <property type="entry name" value="TRANSCRIPTIONAL REPRESSOR OF EMRAB OPERON"/>
    <property type="match status" value="1"/>
</dbReference>
<dbReference type="Pfam" id="PF01047">
    <property type="entry name" value="MarR"/>
    <property type="match status" value="1"/>
</dbReference>
<dbReference type="Proteomes" id="UP000053797">
    <property type="component" value="Unassembled WGS sequence"/>
</dbReference>
<dbReference type="GO" id="GO:0003700">
    <property type="term" value="F:DNA-binding transcription factor activity"/>
    <property type="evidence" value="ECO:0007669"/>
    <property type="project" value="InterPro"/>
</dbReference>
<name>A0A0V8GCB1_9BACL</name>
<evidence type="ECO:0000313" key="5">
    <source>
        <dbReference type="EMBL" id="KSU47825.1"/>
    </source>
</evidence>
<dbReference type="OrthoDB" id="158803at2"/>